<evidence type="ECO:0008006" key="3">
    <source>
        <dbReference type="Google" id="ProtNLM"/>
    </source>
</evidence>
<comment type="caution">
    <text evidence="1">The sequence shown here is derived from an EMBL/GenBank/DDBJ whole genome shotgun (WGS) entry which is preliminary data.</text>
</comment>
<gene>
    <name evidence="1" type="ORF">HGO97_014930</name>
</gene>
<keyword evidence="2" id="KW-1185">Reference proteome</keyword>
<protein>
    <recommendedName>
        <fullName evidence="3">DUF374 domain-containing protein</fullName>
    </recommendedName>
</protein>
<accession>A0ABS6D673</accession>
<dbReference type="Proteomes" id="UP000723714">
    <property type="component" value="Unassembled WGS sequence"/>
</dbReference>
<dbReference type="EMBL" id="JABACJ020000015">
    <property type="protein sequence ID" value="MBU3877102.1"/>
    <property type="molecule type" value="Genomic_DNA"/>
</dbReference>
<organism evidence="1 2">
    <name type="scientific">Faecalicatena faecalis</name>
    <dbReference type="NCBI Taxonomy" id="2726362"/>
    <lineage>
        <taxon>Bacteria</taxon>
        <taxon>Bacillati</taxon>
        <taxon>Bacillota</taxon>
        <taxon>Clostridia</taxon>
        <taxon>Lachnospirales</taxon>
        <taxon>Lachnospiraceae</taxon>
        <taxon>Faecalicatena</taxon>
    </lineage>
</organism>
<evidence type="ECO:0000313" key="2">
    <source>
        <dbReference type="Proteomes" id="UP000723714"/>
    </source>
</evidence>
<sequence length="213" mass="23891">MGQNILVYLFTSYLKLLKRTVTIEWAENSVHGGNQILGFWHEDSFFMNLALSELEENTSPVDVIVTSDRRGDCIQYMIEQCGGSAVRVPDGFASFKALKKVLKDSYERTRSIAVALDGPFGPRHEPKKLAFYLSEQAQEDFIGITVSYSSKLRLTWRWDQYVIPLPFSTVTVAAHNYGEVSKNNIPELPINASAVKCGIIQRGQTPLQENAAI</sequence>
<name>A0ABS6D673_9FIRM</name>
<reference evidence="1 2" key="1">
    <citation type="submission" date="2021-06" db="EMBL/GenBank/DDBJ databases">
        <title>Faecalicatena sp. nov. isolated from porcine feces.</title>
        <authorList>
            <person name="Oh B.S."/>
            <person name="Lee J.H."/>
        </authorList>
    </citation>
    <scope>NUCLEOTIDE SEQUENCE [LARGE SCALE GENOMIC DNA]</scope>
    <source>
        <strain evidence="1 2">AGMB00832</strain>
    </source>
</reference>
<evidence type="ECO:0000313" key="1">
    <source>
        <dbReference type="EMBL" id="MBU3877102.1"/>
    </source>
</evidence>
<proteinExistence type="predicted"/>